<evidence type="ECO:0000313" key="2">
    <source>
        <dbReference type="Proteomes" id="UP000053480"/>
    </source>
</evidence>
<reference evidence="1" key="1">
    <citation type="submission" date="2024-07" db="EMBL/GenBank/DDBJ databases">
        <title>Metagenome and Metagenome-Assembled Genomes of Archaea from a hot spring from the geothermal field of Los Azufres, Mexico.</title>
        <authorList>
            <person name="Marin-Paredes R."/>
            <person name="Martinez-Romero E."/>
            <person name="Servin-Garciduenas L.E."/>
        </authorList>
    </citation>
    <scope>NUCLEOTIDE SEQUENCE</scope>
    <source>
        <strain evidence="1">AZ1-454</strain>
    </source>
</reference>
<gene>
    <name evidence="1" type="ORF">TQ35_0001535</name>
</gene>
<name>A0ACC6TLY1_9CREN</name>
<dbReference type="EMBL" id="JZWS03000001">
    <property type="protein sequence ID" value="MEW9490876.1"/>
    <property type="molecule type" value="Genomic_DNA"/>
</dbReference>
<sequence>MAENFIEDILSRVSRFASILGISKSELRIYATLLLEGQMTARQISDKLEISYTKVYSILTKLEERGWIRKTGKKPSYYYAIPIRDLWANIKNLLEEKINEFEKQFIEPISAMLSSSSSYTIMVIPTVDLKKTIFEILNENSKRYYVVLSYPELVTNDVIELLSTKVFNSEVRLLVPSSVSVSKIPPESIKRSDNMFGSGIITSSSVLLIVKNNDRLSGILSNHKYFVDIATVYFNHIWESSSK</sequence>
<protein>
    <submittedName>
        <fullName evidence="1">Helix-turn-helix domain-containing protein</fullName>
    </submittedName>
</protein>
<accession>A0ACC6TLY1</accession>
<organism evidence="1 2">
    <name type="scientific">Candidatus Aramenus sulfurataquae</name>
    <dbReference type="NCBI Taxonomy" id="1326980"/>
    <lineage>
        <taxon>Archaea</taxon>
        <taxon>Thermoproteota</taxon>
        <taxon>Thermoprotei</taxon>
        <taxon>Sulfolobales</taxon>
        <taxon>Sulfolobaceae</taxon>
        <taxon>Candidatus Aramenus</taxon>
    </lineage>
</organism>
<proteinExistence type="predicted"/>
<comment type="caution">
    <text evidence="1">The sequence shown here is derived from an EMBL/GenBank/DDBJ whole genome shotgun (WGS) entry which is preliminary data.</text>
</comment>
<dbReference type="Proteomes" id="UP000053480">
    <property type="component" value="Unassembled WGS sequence"/>
</dbReference>
<evidence type="ECO:0000313" key="1">
    <source>
        <dbReference type="EMBL" id="MEW9490876.1"/>
    </source>
</evidence>